<evidence type="ECO:0000313" key="2">
    <source>
        <dbReference type="EMBL" id="RLQ85385.1"/>
    </source>
</evidence>
<accession>A0A3L7J4Y1</accession>
<sequence>MHDTEPGNDGSQPVAYSYVLAVFATFTYFALVVCAFGFISLLTNTDVVSQPDAGPLVGPAATASAVLTVLLALLQGARGYEASVVRAREALIGDPVRVPLGRAITTGVVAFFAYILIGSFLYGETVGQLFSGLLFAADAILQLYAVAVGLLAVLIYLAFALILAAGGSHPARPLWPWEK</sequence>
<dbReference type="AlphaFoldDB" id="A0A3L7J4Y1"/>
<name>A0A3L7J4Y1_9MICO</name>
<feature type="transmembrane region" description="Helical" evidence="1">
    <location>
        <begin position="53"/>
        <end position="74"/>
    </location>
</feature>
<keyword evidence="1" id="KW-0812">Transmembrane</keyword>
<proteinExistence type="predicted"/>
<dbReference type="OrthoDB" id="5124736at2"/>
<dbReference type="Proteomes" id="UP000282460">
    <property type="component" value="Unassembled WGS sequence"/>
</dbReference>
<evidence type="ECO:0000256" key="1">
    <source>
        <dbReference type="SAM" id="Phobius"/>
    </source>
</evidence>
<dbReference type="EMBL" id="RCWJ01000001">
    <property type="protein sequence ID" value="RLQ85385.1"/>
    <property type="molecule type" value="Genomic_DNA"/>
</dbReference>
<gene>
    <name evidence="2" type="ORF">D9V28_00360</name>
</gene>
<dbReference type="Pfam" id="PF19616">
    <property type="entry name" value="DUF6121"/>
    <property type="match status" value="1"/>
</dbReference>
<keyword evidence="1" id="KW-1133">Transmembrane helix</keyword>
<protein>
    <submittedName>
        <fullName evidence="2">Uncharacterized protein</fullName>
    </submittedName>
</protein>
<organism evidence="2 3">
    <name type="scientific">Mycetocola zhadangensis</name>
    <dbReference type="NCBI Taxonomy" id="1164595"/>
    <lineage>
        <taxon>Bacteria</taxon>
        <taxon>Bacillati</taxon>
        <taxon>Actinomycetota</taxon>
        <taxon>Actinomycetes</taxon>
        <taxon>Micrococcales</taxon>
        <taxon>Microbacteriaceae</taxon>
        <taxon>Mycetocola</taxon>
    </lineage>
</organism>
<feature type="transmembrane region" description="Helical" evidence="1">
    <location>
        <begin position="15"/>
        <end position="41"/>
    </location>
</feature>
<feature type="transmembrane region" description="Helical" evidence="1">
    <location>
        <begin position="103"/>
        <end position="122"/>
    </location>
</feature>
<reference evidence="2 3" key="1">
    <citation type="submission" date="2018-10" db="EMBL/GenBank/DDBJ databases">
        <authorList>
            <person name="Li J."/>
        </authorList>
    </citation>
    <scope>NUCLEOTIDE SEQUENCE [LARGE SCALE GENOMIC DNA]</scope>
    <source>
        <strain evidence="2 3">ZD1-4</strain>
    </source>
</reference>
<keyword evidence="1" id="KW-0472">Membrane</keyword>
<evidence type="ECO:0000313" key="3">
    <source>
        <dbReference type="Proteomes" id="UP000282460"/>
    </source>
</evidence>
<dbReference type="InterPro" id="IPR046124">
    <property type="entry name" value="DUF6121"/>
</dbReference>
<comment type="caution">
    <text evidence="2">The sequence shown here is derived from an EMBL/GenBank/DDBJ whole genome shotgun (WGS) entry which is preliminary data.</text>
</comment>
<keyword evidence="3" id="KW-1185">Reference proteome</keyword>
<feature type="transmembrane region" description="Helical" evidence="1">
    <location>
        <begin position="143"/>
        <end position="165"/>
    </location>
</feature>
<dbReference type="RefSeq" id="WP_121657758.1">
    <property type="nucleotide sequence ID" value="NZ_BMEK01000001.1"/>
</dbReference>